<keyword evidence="1" id="KW-0732">Signal</keyword>
<evidence type="ECO:0000313" key="2">
    <source>
        <dbReference type="EMBL" id="AQA29253.1"/>
    </source>
</evidence>
<evidence type="ECO:0000256" key="1">
    <source>
        <dbReference type="SAM" id="SignalP"/>
    </source>
</evidence>
<organism evidence="2">
    <name type="scientific">Passalora fulva</name>
    <name type="common">Tomato leaf mold</name>
    <name type="synonym">Cladosporium fulvum</name>
    <dbReference type="NCBI Taxonomy" id="5499"/>
    <lineage>
        <taxon>Eukaryota</taxon>
        <taxon>Fungi</taxon>
        <taxon>Dikarya</taxon>
        <taxon>Ascomycota</taxon>
        <taxon>Pezizomycotina</taxon>
        <taxon>Dothideomycetes</taxon>
        <taxon>Dothideomycetidae</taxon>
        <taxon>Mycosphaerellales</taxon>
        <taxon>Mycosphaerellaceae</taxon>
        <taxon>Fulvia</taxon>
    </lineage>
</organism>
<dbReference type="AlphaFoldDB" id="A0A1P8YXL8"/>
<dbReference type="OrthoDB" id="10565932at2759"/>
<evidence type="ECO:0000313" key="3">
    <source>
        <dbReference type="EMBL" id="UJO21190.1"/>
    </source>
</evidence>
<accession>A0A1P8YXL8</accession>
<sequence length="133" mass="14262">MKLQVSALLFLCSALVAAQCEDPSDDSGRCDFGNQYLCKQAEGGRKYNNCAQQARGRCADFCPDLVRAVSYPACVPSLANARDSAEWDCGMLRRSTVPWVIVMTEIDHFAVLKADAIAIARLDGCVGPAPGSS</sequence>
<reference evidence="2" key="1">
    <citation type="submission" date="2016-10" db="EMBL/GenBank/DDBJ databases">
        <title>Novel effectors identified in the apoplast of Cladosporium fulvum-infected tomato.</title>
        <authorList>
            <person name="Mesarich C.H."/>
            <person name="de Wit P.J.G.M."/>
        </authorList>
    </citation>
    <scope>NUCLEOTIDE SEQUENCE</scope>
    <source>
        <strain evidence="2">0WU</strain>
    </source>
</reference>
<protein>
    <submittedName>
        <fullName evidence="3">Ecp41</fullName>
    </submittedName>
    <submittedName>
        <fullName evidence="2">Extracellular protein 41</fullName>
    </submittedName>
</protein>
<reference evidence="3" key="2">
    <citation type="submission" date="2021-12" db="EMBL/GenBank/DDBJ databases">
        <authorList>
            <person name="Zaccaron A."/>
            <person name="Stergiopoulos I."/>
        </authorList>
    </citation>
    <scope>NUCLEOTIDE SEQUENCE</scope>
    <source>
        <strain evidence="3">Race5_Kim</strain>
    </source>
</reference>
<name>A0A1P8YXL8_PASFU</name>
<proteinExistence type="predicted"/>
<dbReference type="EMBL" id="CP090170">
    <property type="protein sequence ID" value="UJO21190.1"/>
    <property type="molecule type" value="Genomic_DNA"/>
</dbReference>
<dbReference type="Proteomes" id="UP000756132">
    <property type="component" value="Chromosome 8"/>
</dbReference>
<keyword evidence="4" id="KW-1185">Reference proteome</keyword>
<evidence type="ECO:0000313" key="4">
    <source>
        <dbReference type="Proteomes" id="UP000756132"/>
    </source>
</evidence>
<feature type="signal peptide" evidence="1">
    <location>
        <begin position="1"/>
        <end position="18"/>
    </location>
</feature>
<reference evidence="3" key="3">
    <citation type="journal article" date="2022" name="Microb. Genom.">
        <title>A chromosome-scale genome assembly of the tomato pathogen Cladosporium fulvum reveals a compartmentalized genome architecture and the presence of a dispensable chromosome.</title>
        <authorList>
            <person name="Zaccaron A.Z."/>
            <person name="Chen L.H."/>
            <person name="Samaras A."/>
            <person name="Stergiopoulos I."/>
        </authorList>
    </citation>
    <scope>NUCLEOTIDE SEQUENCE</scope>
    <source>
        <strain evidence="3">Race5_Kim</strain>
    </source>
</reference>
<gene>
    <name evidence="2" type="primary">Ecp41</name>
    <name evidence="3" type="ORF">CLAFUR5_14663</name>
</gene>
<dbReference type="EMBL" id="KX943082">
    <property type="protein sequence ID" value="AQA29253.1"/>
    <property type="molecule type" value="Genomic_DNA"/>
</dbReference>
<feature type="chain" id="PRO_5040573431" evidence="1">
    <location>
        <begin position="19"/>
        <end position="133"/>
    </location>
</feature>